<dbReference type="Pfam" id="PF04229">
    <property type="entry name" value="GrpB"/>
    <property type="match status" value="1"/>
</dbReference>
<dbReference type="InterPro" id="IPR007344">
    <property type="entry name" value="GrpB/CoaE"/>
</dbReference>
<dbReference type="EMBL" id="FMIB01000002">
    <property type="protein sequence ID" value="SCL51334.1"/>
    <property type="molecule type" value="Genomic_DNA"/>
</dbReference>
<dbReference type="PANTHER" id="PTHR34822:SF1">
    <property type="entry name" value="GRPB FAMILY PROTEIN"/>
    <property type="match status" value="1"/>
</dbReference>
<dbReference type="GO" id="GO:0016740">
    <property type="term" value="F:transferase activity"/>
    <property type="evidence" value="ECO:0007669"/>
    <property type="project" value="UniProtKB-KW"/>
</dbReference>
<evidence type="ECO:0000256" key="1">
    <source>
        <dbReference type="SAM" id="MobiDB-lite"/>
    </source>
</evidence>
<protein>
    <submittedName>
        <fullName evidence="2">GrpB domain, predicted nucleotidyltransferase, UPF0157 family</fullName>
    </submittedName>
</protein>
<name>A0A1C6UBK0_9ACTN</name>
<evidence type="ECO:0000313" key="2">
    <source>
        <dbReference type="EMBL" id="SCL51334.1"/>
    </source>
</evidence>
<dbReference type="OrthoDB" id="9799092at2"/>
<dbReference type="Proteomes" id="UP000198605">
    <property type="component" value="Unassembled WGS sequence"/>
</dbReference>
<dbReference type="SUPFAM" id="SSF81301">
    <property type="entry name" value="Nucleotidyltransferase"/>
    <property type="match status" value="1"/>
</dbReference>
<dbReference type="STRING" id="47854.GA0070603_1178"/>
<proteinExistence type="predicted"/>
<dbReference type="RefSeq" id="WP_091308272.1">
    <property type="nucleotide sequence ID" value="NZ_FMIB01000002.1"/>
</dbReference>
<evidence type="ECO:0000313" key="3">
    <source>
        <dbReference type="Proteomes" id="UP000198605"/>
    </source>
</evidence>
<organism evidence="2 3">
    <name type="scientific">Micromonospora chersina</name>
    <dbReference type="NCBI Taxonomy" id="47854"/>
    <lineage>
        <taxon>Bacteria</taxon>
        <taxon>Bacillati</taxon>
        <taxon>Actinomycetota</taxon>
        <taxon>Actinomycetes</taxon>
        <taxon>Micromonosporales</taxon>
        <taxon>Micromonosporaceae</taxon>
        <taxon>Micromonospora</taxon>
    </lineage>
</organism>
<gene>
    <name evidence="2" type="ORF">GA0070603_1178</name>
</gene>
<dbReference type="InterPro" id="IPR043519">
    <property type="entry name" value="NT_sf"/>
</dbReference>
<dbReference type="PANTHER" id="PTHR34822">
    <property type="entry name" value="GRPB DOMAIN PROTEIN (AFU_ORTHOLOGUE AFUA_1G01530)"/>
    <property type="match status" value="1"/>
</dbReference>
<dbReference type="Gene3D" id="3.30.460.10">
    <property type="entry name" value="Beta Polymerase, domain 2"/>
    <property type="match status" value="1"/>
</dbReference>
<keyword evidence="3" id="KW-1185">Reference proteome</keyword>
<dbReference type="AlphaFoldDB" id="A0A1C6UBK0"/>
<sequence length="208" mass="23463">MNGRPGNALWYRAARVQVQVYDPSWPERYAEEAELLTRALAGSLLAVEHVGSTAVPGLAAKPVIDILAAVRDFNGFPALVERLQEIGYTYTPESEADDPSRRVFRKGPEDLTRLRTHHLHVTEQGSDYWRRLVAFRDHLRAHPEDAASYVTLKRELAARHAADPARYTRDKRDFVREIERRAISPPPSPGQVPGTAATGRGQGWRHRK</sequence>
<reference evidence="3" key="1">
    <citation type="submission" date="2016-06" db="EMBL/GenBank/DDBJ databases">
        <authorList>
            <person name="Varghese N."/>
            <person name="Submissions Spin"/>
        </authorList>
    </citation>
    <scope>NUCLEOTIDE SEQUENCE [LARGE SCALE GENOMIC DNA]</scope>
    <source>
        <strain evidence="3">DSM 44151</strain>
    </source>
</reference>
<dbReference type="GeneID" id="43277846"/>
<feature type="region of interest" description="Disordered" evidence="1">
    <location>
        <begin position="176"/>
        <end position="208"/>
    </location>
</feature>
<keyword evidence="2" id="KW-0808">Transferase</keyword>
<accession>A0A1C6UBK0</accession>